<organism evidence="2 3">
    <name type="scientific">Halobacillus mangrovi</name>
    <dbReference type="NCBI Taxonomy" id="402384"/>
    <lineage>
        <taxon>Bacteria</taxon>
        <taxon>Bacillati</taxon>
        <taxon>Bacillota</taxon>
        <taxon>Bacilli</taxon>
        <taxon>Bacillales</taxon>
        <taxon>Bacillaceae</taxon>
        <taxon>Halobacillus</taxon>
    </lineage>
</organism>
<dbReference type="Proteomes" id="UP000192527">
    <property type="component" value="Chromosome"/>
</dbReference>
<feature type="transmembrane region" description="Helical" evidence="1">
    <location>
        <begin position="12"/>
        <end position="28"/>
    </location>
</feature>
<accession>A0A1W5ZQX4</accession>
<dbReference type="AlphaFoldDB" id="A0A1W5ZQX4"/>
<sequence length="69" mass="8796">MMKHFKSKRYWILMPPFFITFVLLYIFLPYPYKLYSPGVILVFWIVYYLWIDFVVKKHRRERRQSLDQE</sequence>
<evidence type="ECO:0000313" key="3">
    <source>
        <dbReference type="Proteomes" id="UP000192527"/>
    </source>
</evidence>
<evidence type="ECO:0000256" key="1">
    <source>
        <dbReference type="SAM" id="Phobius"/>
    </source>
</evidence>
<keyword evidence="3" id="KW-1185">Reference proteome</keyword>
<gene>
    <name evidence="2" type="ORF">HM131_02090</name>
</gene>
<evidence type="ECO:0000313" key="2">
    <source>
        <dbReference type="EMBL" id="ARI75690.1"/>
    </source>
</evidence>
<feature type="transmembrane region" description="Helical" evidence="1">
    <location>
        <begin position="34"/>
        <end position="55"/>
    </location>
</feature>
<keyword evidence="1" id="KW-1133">Transmembrane helix</keyword>
<protein>
    <submittedName>
        <fullName evidence="2">Uncharacterized protein</fullName>
    </submittedName>
</protein>
<name>A0A1W5ZQX4_9BACI</name>
<dbReference type="EMBL" id="CP020772">
    <property type="protein sequence ID" value="ARI75690.1"/>
    <property type="molecule type" value="Genomic_DNA"/>
</dbReference>
<keyword evidence="1" id="KW-0812">Transmembrane</keyword>
<proteinExistence type="predicted"/>
<reference evidence="2 3" key="1">
    <citation type="submission" date="2017-04" db="EMBL/GenBank/DDBJ databases">
        <title>The whole genome sequencing and assembly of Halobacillus mangrovi strain.</title>
        <authorList>
            <person name="Lee S.-J."/>
            <person name="Park M.-K."/>
            <person name="Kim J.-Y."/>
            <person name="Lee Y.-J."/>
            <person name="Yi H."/>
            <person name="Bahn Y.-S."/>
            <person name="Kim J.F."/>
            <person name="Lee D.-W."/>
        </authorList>
    </citation>
    <scope>NUCLEOTIDE SEQUENCE [LARGE SCALE GENOMIC DNA]</scope>
    <source>
        <strain evidence="2 3">KTB 131</strain>
    </source>
</reference>
<keyword evidence="1" id="KW-0472">Membrane</keyword>
<dbReference type="KEGG" id="hmn:HM131_02090"/>